<keyword evidence="5" id="KW-0472">Membrane</keyword>
<dbReference type="OrthoDB" id="1724197at2759"/>
<feature type="region of interest" description="Disordered" evidence="6">
    <location>
        <begin position="1"/>
        <end position="27"/>
    </location>
</feature>
<dbReference type="Pfam" id="PF01103">
    <property type="entry name" value="Omp85"/>
    <property type="match status" value="1"/>
</dbReference>
<dbReference type="Proteomes" id="UP000053263">
    <property type="component" value="Unassembled WGS sequence"/>
</dbReference>
<keyword evidence="9" id="KW-1185">Reference proteome</keyword>
<proteinExistence type="inferred from homology"/>
<evidence type="ECO:0000256" key="3">
    <source>
        <dbReference type="ARBA" id="ARBA00022452"/>
    </source>
</evidence>
<evidence type="ECO:0000256" key="6">
    <source>
        <dbReference type="SAM" id="MobiDB-lite"/>
    </source>
</evidence>
<feature type="compositionally biased region" description="Basic and acidic residues" evidence="6">
    <location>
        <begin position="16"/>
        <end position="27"/>
    </location>
</feature>
<dbReference type="PANTHER" id="PTHR12815">
    <property type="entry name" value="SORTING AND ASSEMBLY MACHINERY SAMM50 PROTEIN FAMILY MEMBER"/>
    <property type="match status" value="1"/>
</dbReference>
<feature type="domain" description="Bacterial surface antigen (D15)" evidence="7">
    <location>
        <begin position="171"/>
        <end position="483"/>
    </location>
</feature>
<evidence type="ECO:0000256" key="5">
    <source>
        <dbReference type="ARBA" id="ARBA00023136"/>
    </source>
</evidence>
<evidence type="ECO:0000259" key="7">
    <source>
        <dbReference type="Pfam" id="PF01103"/>
    </source>
</evidence>
<gene>
    <name evidence="8" type="ORF">PLICRDRAFT_701821</name>
</gene>
<dbReference type="GO" id="GO:0005741">
    <property type="term" value="C:mitochondrial outer membrane"/>
    <property type="evidence" value="ECO:0007669"/>
    <property type="project" value="UniProtKB-SubCell"/>
</dbReference>
<evidence type="ECO:0000256" key="4">
    <source>
        <dbReference type="ARBA" id="ARBA00022692"/>
    </source>
</evidence>
<evidence type="ECO:0000313" key="9">
    <source>
        <dbReference type="Proteomes" id="UP000053263"/>
    </source>
</evidence>
<accession>A0A0C9SRH7</accession>
<comment type="similarity">
    <text evidence="2">Belongs to the SAM50/omp85 family.</text>
</comment>
<dbReference type="HOGENOM" id="CLU_014798_3_1_1"/>
<evidence type="ECO:0000313" key="8">
    <source>
        <dbReference type="EMBL" id="KII84672.1"/>
    </source>
</evidence>
<reference evidence="8 9" key="1">
    <citation type="submission" date="2014-06" db="EMBL/GenBank/DDBJ databases">
        <title>Evolutionary Origins and Diversification of the Mycorrhizal Mutualists.</title>
        <authorList>
            <consortium name="DOE Joint Genome Institute"/>
            <consortium name="Mycorrhizal Genomics Consortium"/>
            <person name="Kohler A."/>
            <person name="Kuo A."/>
            <person name="Nagy L.G."/>
            <person name="Floudas D."/>
            <person name="Copeland A."/>
            <person name="Barry K.W."/>
            <person name="Cichocki N."/>
            <person name="Veneault-Fourrey C."/>
            <person name="LaButti K."/>
            <person name="Lindquist E.A."/>
            <person name="Lipzen A."/>
            <person name="Lundell T."/>
            <person name="Morin E."/>
            <person name="Murat C."/>
            <person name="Riley R."/>
            <person name="Ohm R."/>
            <person name="Sun H."/>
            <person name="Tunlid A."/>
            <person name="Henrissat B."/>
            <person name="Grigoriev I.V."/>
            <person name="Hibbett D.S."/>
            <person name="Martin F."/>
        </authorList>
    </citation>
    <scope>NUCLEOTIDE SEQUENCE [LARGE SCALE GENOMIC DNA]</scope>
    <source>
        <strain evidence="8 9">FD-325 SS-3</strain>
    </source>
</reference>
<dbReference type="GO" id="GO:0045040">
    <property type="term" value="P:protein insertion into mitochondrial outer membrane"/>
    <property type="evidence" value="ECO:0007669"/>
    <property type="project" value="TreeGrafter"/>
</dbReference>
<dbReference type="AlphaFoldDB" id="A0A0C9SRH7"/>
<dbReference type="EMBL" id="KN832570">
    <property type="protein sequence ID" value="KII84672.1"/>
    <property type="molecule type" value="Genomic_DNA"/>
</dbReference>
<evidence type="ECO:0000256" key="1">
    <source>
        <dbReference type="ARBA" id="ARBA00004374"/>
    </source>
</evidence>
<protein>
    <submittedName>
        <fullName evidence="8">Unplaced genomic scaffold PLICRscaffold_17, whole genome shotgun sequence</fullName>
    </submittedName>
</protein>
<evidence type="ECO:0000256" key="2">
    <source>
        <dbReference type="ARBA" id="ARBA00010913"/>
    </source>
</evidence>
<dbReference type="Gene3D" id="2.40.160.50">
    <property type="entry name" value="membrane protein fhac: a member of the omp85/tpsb transporter family"/>
    <property type="match status" value="1"/>
</dbReference>
<organism evidence="8 9">
    <name type="scientific">Plicaturopsis crispa FD-325 SS-3</name>
    <dbReference type="NCBI Taxonomy" id="944288"/>
    <lineage>
        <taxon>Eukaryota</taxon>
        <taxon>Fungi</taxon>
        <taxon>Dikarya</taxon>
        <taxon>Basidiomycota</taxon>
        <taxon>Agaricomycotina</taxon>
        <taxon>Agaricomycetes</taxon>
        <taxon>Agaricomycetidae</taxon>
        <taxon>Amylocorticiales</taxon>
        <taxon>Amylocorticiaceae</taxon>
        <taxon>Plicatura</taxon>
        <taxon>Plicaturopsis crispa</taxon>
    </lineage>
</organism>
<sequence length="484" mass="52512">MSAALRPPLQTSSSPRDGEPDPSDLQKLRDWQEQRIARKLRGEYESAVLQLAELVNDNLQTPLRVGAVRVEGAHHTRRSFLNSLIHPLLPPDASTLESVLHTSRRISHVLNKTDIFQTLEAKIEKSRDVLAQDGNVDIVFKAREKGRLYLKTSTEFGNAEGNASVTGRVRNVFGGAESFEANMAFGTKTRRALHAVLSAPLTSTLDTTGEISVFGTERDNTSYASSSEGLRGLRAVIRTGALRGGAHEFAYEAALRHVGGLTPTASLSMRAAAGQTSKSALSHTWTRDTRDDRHTATRGMYTKLFQQFAGLGGDASFYKAEAEGQISRPLFSGVSVSLGARSGLLWSIGRPSLFPDRFQLGGPVSIRSFRANSLGPRDGVDSVGGELYWSAGLSVISNIPRKPHWPIKTHAYINAGRLDTLDKSRTLADNVADCLSRPSVSAGVGLIYRFDPVRVELNFGVPLVASKSDGGRRGFQLGMGLDFL</sequence>
<keyword evidence="3" id="KW-1134">Transmembrane beta strand</keyword>
<dbReference type="InterPro" id="IPR039910">
    <property type="entry name" value="D15-like"/>
</dbReference>
<comment type="subcellular location">
    <subcellularLocation>
        <location evidence="1">Mitochondrion outer membrane</location>
        <topology evidence="1">Multi-pass membrane protein</topology>
    </subcellularLocation>
</comment>
<dbReference type="PANTHER" id="PTHR12815:SF18">
    <property type="entry name" value="SORTING AND ASSEMBLY MACHINERY COMPONENT 50 HOMOLOG"/>
    <property type="match status" value="1"/>
</dbReference>
<dbReference type="InterPro" id="IPR000184">
    <property type="entry name" value="Bac_surfAg_D15"/>
</dbReference>
<keyword evidence="4" id="KW-0812">Transmembrane</keyword>
<name>A0A0C9SRH7_PLICR</name>